<organism evidence="2 3">
    <name type="scientific">Pseudoalteromonas ulvae</name>
    <dbReference type="NCBI Taxonomy" id="107327"/>
    <lineage>
        <taxon>Bacteria</taxon>
        <taxon>Pseudomonadati</taxon>
        <taxon>Pseudomonadota</taxon>
        <taxon>Gammaproteobacteria</taxon>
        <taxon>Alteromonadales</taxon>
        <taxon>Pseudoalteromonadaceae</taxon>
        <taxon>Pseudoalteromonas</taxon>
    </lineage>
</organism>
<dbReference type="OrthoDB" id="194044at2"/>
<dbReference type="InterPro" id="IPR029016">
    <property type="entry name" value="GAF-like_dom_sf"/>
</dbReference>
<proteinExistence type="predicted"/>
<evidence type="ECO:0000313" key="3">
    <source>
        <dbReference type="Proteomes" id="UP000194841"/>
    </source>
</evidence>
<keyword evidence="3" id="KW-1185">Reference proteome</keyword>
<protein>
    <recommendedName>
        <fullName evidence="1">GAF domain-containing protein</fullName>
    </recommendedName>
</protein>
<feature type="domain" description="GAF" evidence="1">
    <location>
        <begin position="23"/>
        <end position="154"/>
    </location>
</feature>
<gene>
    <name evidence="2" type="ORF">B1199_17770</name>
</gene>
<comment type="caution">
    <text evidence="2">The sequence shown here is derived from an EMBL/GenBank/DDBJ whole genome shotgun (WGS) entry which is preliminary data.</text>
</comment>
<evidence type="ECO:0000313" key="2">
    <source>
        <dbReference type="EMBL" id="OUL56511.1"/>
    </source>
</evidence>
<name>A0A244CLJ8_PSEDV</name>
<dbReference type="Pfam" id="PF01590">
    <property type="entry name" value="GAF"/>
    <property type="match status" value="1"/>
</dbReference>
<dbReference type="Proteomes" id="UP000194841">
    <property type="component" value="Unassembled WGS sequence"/>
</dbReference>
<dbReference type="RefSeq" id="WP_086745481.1">
    <property type="nucleotide sequence ID" value="NZ_MWPV01000006.1"/>
</dbReference>
<dbReference type="EMBL" id="MWPV01000006">
    <property type="protein sequence ID" value="OUL56511.1"/>
    <property type="molecule type" value="Genomic_DNA"/>
</dbReference>
<dbReference type="Gene3D" id="3.30.450.40">
    <property type="match status" value="1"/>
</dbReference>
<dbReference type="InterPro" id="IPR003018">
    <property type="entry name" value="GAF"/>
</dbReference>
<dbReference type="AlphaFoldDB" id="A0A244CLJ8"/>
<reference evidence="2 3" key="1">
    <citation type="submission" date="2017-02" db="EMBL/GenBank/DDBJ databases">
        <title>Pseudoalteromonas ulvae TC14 Genome.</title>
        <authorList>
            <person name="Molmeret M."/>
        </authorList>
    </citation>
    <scope>NUCLEOTIDE SEQUENCE [LARGE SCALE GENOMIC DNA]</scope>
    <source>
        <strain evidence="2">TC14</strain>
    </source>
</reference>
<dbReference type="SUPFAM" id="SSF55781">
    <property type="entry name" value="GAF domain-like"/>
    <property type="match status" value="1"/>
</dbReference>
<sequence>MGNITNLTIQLSKPTLSVSAKLKIICKAIKQLVPSADRVSLWAFTEQKSEIFCLMCLNEANEFEFGQILKKNQFTPYFDYILQNRILNAGDARTHTVTQCFTDSYFEPLNIHSLLDLIFHYDFVPTGVICCEHTEQAIEWQESDITALQRIASLTTLFFAKDIAEIGLSQSELTAALNQP</sequence>
<evidence type="ECO:0000259" key="1">
    <source>
        <dbReference type="Pfam" id="PF01590"/>
    </source>
</evidence>
<accession>A0A244CLJ8</accession>